<reference evidence="1" key="1">
    <citation type="submission" date="2021-03" db="EMBL/GenBank/DDBJ databases">
        <authorList>
            <person name="Bekaert M."/>
        </authorList>
    </citation>
    <scope>NUCLEOTIDE SEQUENCE</scope>
</reference>
<protein>
    <submittedName>
        <fullName evidence="1">Uncharacterized protein</fullName>
    </submittedName>
</protein>
<dbReference type="EMBL" id="CAJPWZ010000134">
    <property type="protein sequence ID" value="CAG2186445.1"/>
    <property type="molecule type" value="Genomic_DNA"/>
</dbReference>
<gene>
    <name evidence="1" type="ORF">MEDL_1990</name>
</gene>
<organism evidence="1 2">
    <name type="scientific">Mytilus edulis</name>
    <name type="common">Blue mussel</name>
    <dbReference type="NCBI Taxonomy" id="6550"/>
    <lineage>
        <taxon>Eukaryota</taxon>
        <taxon>Metazoa</taxon>
        <taxon>Spiralia</taxon>
        <taxon>Lophotrochozoa</taxon>
        <taxon>Mollusca</taxon>
        <taxon>Bivalvia</taxon>
        <taxon>Autobranchia</taxon>
        <taxon>Pteriomorphia</taxon>
        <taxon>Mytilida</taxon>
        <taxon>Mytiloidea</taxon>
        <taxon>Mytilidae</taxon>
        <taxon>Mytilinae</taxon>
        <taxon>Mytilus</taxon>
    </lineage>
</organism>
<accession>A0A8S3PRR2</accession>
<name>A0A8S3PRR2_MYTED</name>
<evidence type="ECO:0000313" key="2">
    <source>
        <dbReference type="Proteomes" id="UP000683360"/>
    </source>
</evidence>
<dbReference type="OrthoDB" id="10505077at2759"/>
<sequence length="270" mass="31541">MDQVCRFSQGIINFRIGTRGNNAALMASAKYMTKEIFHARNHPKYQQIEMYDHIQYLIMPDEVKQQSDRFASITTSGHNSTGEDLDFVLEEKNKQLKQWISKGVPTDAVWQKICRNNTVLQTLKVNLYSLEKNYLWEHKDEHFSIDGHILDFDLVNLIERASAKRVYLLKTQYLNDDIDIPNMSYPIPVTPQERDKFEDINNQTKAQIAKEISYCMEMLPEGEMHDYFEVCFKKVKAGKKTEYLSFLAELRDVIRSGLAEDADEVHHHNI</sequence>
<proteinExistence type="predicted"/>
<dbReference type="Proteomes" id="UP000683360">
    <property type="component" value="Unassembled WGS sequence"/>
</dbReference>
<evidence type="ECO:0000313" key="1">
    <source>
        <dbReference type="EMBL" id="CAG2186445.1"/>
    </source>
</evidence>
<dbReference type="AlphaFoldDB" id="A0A8S3PRR2"/>
<comment type="caution">
    <text evidence="1">The sequence shown here is derived from an EMBL/GenBank/DDBJ whole genome shotgun (WGS) entry which is preliminary data.</text>
</comment>
<keyword evidence="2" id="KW-1185">Reference proteome</keyword>